<evidence type="ECO:0000256" key="1">
    <source>
        <dbReference type="SAM" id="Coils"/>
    </source>
</evidence>
<dbReference type="InterPro" id="IPR007345">
    <property type="entry name" value="Polysacch_pyruvyl_Trfase"/>
</dbReference>
<sequence length="334" mass="38288">MKIGVGGYYGQGNFGDELFLETFKQVFHKYTVYPIISHIDMSASDAIIVGGGDLIIPYSYNNYYFPNTLTEHKTWIYGIGIVDFYPPDTWPAEEVDKYREVIKHSNGLYVRDENSVKHAEYMQLNDIIKQVPDIAFSYAQPNYPIIKNPNKKTIGICSFSYEEFPIDKLARILSSLPETEYALSLIAVVDTRNIYSDYETCVALKNKILGLNPKADITIKKYQYLDVTYSCIQSLDYLVSFKLHPSLVAIRNLVPTFCLSKLSKVKSLMKSFYLEEYFCSYEAKEEIIKQTLNNLLLNGKKKMENISSKIKEIEQKSDAALDTLKKEIEKSQSS</sequence>
<dbReference type="EMBL" id="CAKJTJ010000028">
    <property type="protein sequence ID" value="CAG9622822.1"/>
    <property type="molecule type" value="Genomic_DNA"/>
</dbReference>
<dbReference type="PANTHER" id="PTHR36836">
    <property type="entry name" value="COLANIC ACID BIOSYNTHESIS PROTEIN WCAK"/>
    <property type="match status" value="1"/>
</dbReference>
<accession>A0ABN8AH51</accession>
<protein>
    <recommendedName>
        <fullName evidence="2">Polysaccharide pyruvyl transferase domain-containing protein</fullName>
    </recommendedName>
</protein>
<dbReference type="Pfam" id="PF04230">
    <property type="entry name" value="PS_pyruv_trans"/>
    <property type="match status" value="1"/>
</dbReference>
<feature type="coiled-coil region" evidence="1">
    <location>
        <begin position="296"/>
        <end position="330"/>
    </location>
</feature>
<keyword evidence="1" id="KW-0175">Coiled coil</keyword>
<proteinExistence type="predicted"/>
<evidence type="ECO:0000313" key="4">
    <source>
        <dbReference type="Proteomes" id="UP000789833"/>
    </source>
</evidence>
<evidence type="ECO:0000259" key="2">
    <source>
        <dbReference type="Pfam" id="PF04230"/>
    </source>
</evidence>
<organism evidence="3 4">
    <name type="scientific">Sutcliffiella rhizosphaerae</name>
    <dbReference type="NCBI Taxonomy" id="2880967"/>
    <lineage>
        <taxon>Bacteria</taxon>
        <taxon>Bacillati</taxon>
        <taxon>Bacillota</taxon>
        <taxon>Bacilli</taxon>
        <taxon>Bacillales</taxon>
        <taxon>Bacillaceae</taxon>
        <taxon>Sutcliffiella</taxon>
    </lineage>
</organism>
<dbReference type="Proteomes" id="UP000789833">
    <property type="component" value="Unassembled WGS sequence"/>
</dbReference>
<evidence type="ECO:0000313" key="3">
    <source>
        <dbReference type="EMBL" id="CAG9622822.1"/>
    </source>
</evidence>
<dbReference type="PANTHER" id="PTHR36836:SF1">
    <property type="entry name" value="COLANIC ACID BIOSYNTHESIS PROTEIN WCAK"/>
    <property type="match status" value="1"/>
</dbReference>
<reference evidence="3 4" key="1">
    <citation type="submission" date="2021-10" db="EMBL/GenBank/DDBJ databases">
        <authorList>
            <person name="Criscuolo A."/>
        </authorList>
    </citation>
    <scope>NUCLEOTIDE SEQUENCE [LARGE SCALE GENOMIC DNA]</scope>
    <source>
        <strain evidence="4">CIP 111883</strain>
    </source>
</reference>
<feature type="domain" description="Polysaccharide pyruvyl transferase" evidence="2">
    <location>
        <begin position="13"/>
        <end position="260"/>
    </location>
</feature>
<name>A0ABN8AH51_9BACI</name>
<dbReference type="RefSeq" id="WP_230503711.1">
    <property type="nucleotide sequence ID" value="NZ_CAKJTJ010000028.1"/>
</dbReference>
<comment type="caution">
    <text evidence="3">The sequence shown here is derived from an EMBL/GenBank/DDBJ whole genome shotgun (WGS) entry which is preliminary data.</text>
</comment>
<keyword evidence="4" id="KW-1185">Reference proteome</keyword>
<gene>
    <name evidence="3" type="ORF">BACCIP111883_03613</name>
</gene>